<feature type="compositionally biased region" description="Low complexity" evidence="1">
    <location>
        <begin position="54"/>
        <end position="65"/>
    </location>
</feature>
<name>A0AAE3WPV3_BACPU</name>
<protein>
    <submittedName>
        <fullName evidence="2">Uncharacterized protein</fullName>
    </submittedName>
</protein>
<dbReference type="EMBL" id="VKQA01000086">
    <property type="protein sequence ID" value="MDR4252410.1"/>
    <property type="molecule type" value="Genomic_DNA"/>
</dbReference>
<reference evidence="2" key="1">
    <citation type="submission" date="2019-07" db="EMBL/GenBank/DDBJ databases">
        <title>Phylogenomic Reclassification of ATCC Bacillus Strains and Various Taxa within the Genus Bacillus.</title>
        <authorList>
            <person name="Riojas M.A."/>
            <person name="Frank A.M."/>
            <person name="Fenn S.L."/>
            <person name="King S."/>
            <person name="Brower S."/>
            <person name="Hazbon M.H."/>
        </authorList>
    </citation>
    <scope>NUCLEOTIDE SEQUENCE</scope>
    <source>
        <strain evidence="2">ATCC 27142</strain>
    </source>
</reference>
<feature type="region of interest" description="Disordered" evidence="1">
    <location>
        <begin position="36"/>
        <end position="65"/>
    </location>
</feature>
<gene>
    <name evidence="2" type="ORF">FO508_19150</name>
</gene>
<evidence type="ECO:0000313" key="3">
    <source>
        <dbReference type="Proteomes" id="UP001182042"/>
    </source>
</evidence>
<sequence length="65" mass="7087">KYGALAGKTREEINAESDAAEKAILDDQSQFGNKVNEETKVAVKRKKAREEKQAQAAQNKASHSA</sequence>
<evidence type="ECO:0000256" key="1">
    <source>
        <dbReference type="SAM" id="MobiDB-lite"/>
    </source>
</evidence>
<evidence type="ECO:0000313" key="2">
    <source>
        <dbReference type="EMBL" id="MDR4252410.1"/>
    </source>
</evidence>
<dbReference type="AlphaFoldDB" id="A0AAE3WPV3"/>
<comment type="caution">
    <text evidence="2">The sequence shown here is derived from an EMBL/GenBank/DDBJ whole genome shotgun (WGS) entry which is preliminary data.</text>
</comment>
<dbReference type="Proteomes" id="UP001182042">
    <property type="component" value="Unassembled WGS sequence"/>
</dbReference>
<organism evidence="2 3">
    <name type="scientific">Bacillus pumilus</name>
    <name type="common">Bacillus mesentericus</name>
    <dbReference type="NCBI Taxonomy" id="1408"/>
    <lineage>
        <taxon>Bacteria</taxon>
        <taxon>Bacillati</taxon>
        <taxon>Bacillota</taxon>
        <taxon>Bacilli</taxon>
        <taxon>Bacillales</taxon>
        <taxon>Bacillaceae</taxon>
        <taxon>Bacillus</taxon>
    </lineage>
</organism>
<feature type="non-terminal residue" evidence="2">
    <location>
        <position position="1"/>
    </location>
</feature>
<proteinExistence type="predicted"/>
<accession>A0AAE3WPV3</accession>